<dbReference type="Gene3D" id="2.60.40.1730">
    <property type="entry name" value="tricorn interacting facor f3 domain"/>
    <property type="match status" value="1"/>
</dbReference>
<dbReference type="PANTHER" id="PTHR11533">
    <property type="entry name" value="PROTEASE M1 ZINC METALLOPROTEASE"/>
    <property type="match status" value="1"/>
</dbReference>
<keyword evidence="7 9" id="KW-0862">Zinc</keyword>
<dbReference type="InterPro" id="IPR001930">
    <property type="entry name" value="Peptidase_M1"/>
</dbReference>
<dbReference type="SUPFAM" id="SSF55486">
    <property type="entry name" value="Metalloproteases ('zincins'), catalytic domain"/>
    <property type="match status" value="1"/>
</dbReference>
<keyword evidence="6 9" id="KW-0378">Hydrolase</keyword>
<evidence type="ECO:0000256" key="10">
    <source>
        <dbReference type="SAM" id="SignalP"/>
    </source>
</evidence>
<keyword evidence="15" id="KW-1185">Reference proteome</keyword>
<evidence type="ECO:0000259" key="12">
    <source>
        <dbReference type="Pfam" id="PF11838"/>
    </source>
</evidence>
<comment type="cofactor">
    <cofactor evidence="9">
        <name>Zn(2+)</name>
        <dbReference type="ChEBI" id="CHEBI:29105"/>
    </cofactor>
    <text evidence="9">Binds 1 zinc ion per subunit.</text>
</comment>
<keyword evidence="3 9" id="KW-0031">Aminopeptidase</keyword>
<evidence type="ECO:0000256" key="9">
    <source>
        <dbReference type="RuleBase" id="RU364040"/>
    </source>
</evidence>
<dbReference type="PANTHER" id="PTHR11533:SF174">
    <property type="entry name" value="PUROMYCIN-SENSITIVE AMINOPEPTIDASE-RELATED"/>
    <property type="match status" value="1"/>
</dbReference>
<dbReference type="RefSeq" id="WP_166122201.1">
    <property type="nucleotide sequence ID" value="NZ_JAPIUX010000011.1"/>
</dbReference>
<dbReference type="InterPro" id="IPR045357">
    <property type="entry name" value="Aminopeptidase_N-like_N"/>
</dbReference>
<evidence type="ECO:0000256" key="5">
    <source>
        <dbReference type="ARBA" id="ARBA00022723"/>
    </source>
</evidence>
<dbReference type="Pfam" id="PF17900">
    <property type="entry name" value="Peptidase_M1_N"/>
    <property type="match status" value="1"/>
</dbReference>
<proteinExistence type="inferred from homology"/>
<evidence type="ECO:0000256" key="4">
    <source>
        <dbReference type="ARBA" id="ARBA00022670"/>
    </source>
</evidence>
<feature type="chain" id="PRO_5045406719" description="Aminopeptidase" evidence="10">
    <location>
        <begin position="23"/>
        <end position="881"/>
    </location>
</feature>
<feature type="signal peptide" evidence="10">
    <location>
        <begin position="1"/>
        <end position="22"/>
    </location>
</feature>
<dbReference type="InterPro" id="IPR050344">
    <property type="entry name" value="Peptidase_M1_aminopeptidases"/>
</dbReference>
<comment type="catalytic activity">
    <reaction evidence="1">
        <text>Release of an N-terminal amino acid, Xaa-|-Yaa- from a peptide, amide or arylamide. Xaa is preferably Ala, but may be most amino acids including Pro (slow action). When a terminal hydrophobic residue is followed by a prolyl residue, the two may be released as an intact Xaa-Pro dipeptide.</text>
        <dbReference type="EC" id="3.4.11.2"/>
    </reaction>
</comment>
<dbReference type="SUPFAM" id="SSF63737">
    <property type="entry name" value="Leukotriene A4 hydrolase N-terminal domain"/>
    <property type="match status" value="1"/>
</dbReference>
<accession>A0ABT3Q8P3</accession>
<gene>
    <name evidence="14" type="ORF">OQ252_09595</name>
</gene>
<feature type="domain" description="Peptidase M1 membrane alanine aminopeptidase" evidence="11">
    <location>
        <begin position="257"/>
        <end position="473"/>
    </location>
</feature>
<reference evidence="14 15" key="1">
    <citation type="submission" date="2022-11" db="EMBL/GenBank/DDBJ databases">
        <title>Genome sequencing of Acetobacter type strain.</title>
        <authorList>
            <person name="Heo J."/>
            <person name="Lee D."/>
            <person name="Han B.-H."/>
            <person name="Hong S.-B."/>
            <person name="Kwon S.-W."/>
        </authorList>
    </citation>
    <scope>NUCLEOTIDE SEQUENCE [LARGE SCALE GENOMIC DNA]</scope>
    <source>
        <strain evidence="14 15">KACC 21251</strain>
    </source>
</reference>
<dbReference type="EMBL" id="JAPIUX010000011">
    <property type="protein sequence ID" value="MCX2561645.1"/>
    <property type="molecule type" value="Genomic_DNA"/>
</dbReference>
<organism evidence="14 15">
    <name type="scientific">Acetobacter farinalis</name>
    <dbReference type="NCBI Taxonomy" id="1260984"/>
    <lineage>
        <taxon>Bacteria</taxon>
        <taxon>Pseudomonadati</taxon>
        <taxon>Pseudomonadota</taxon>
        <taxon>Alphaproteobacteria</taxon>
        <taxon>Acetobacterales</taxon>
        <taxon>Acetobacteraceae</taxon>
        <taxon>Acetobacter</taxon>
    </lineage>
</organism>
<dbReference type="Pfam" id="PF01433">
    <property type="entry name" value="Peptidase_M1"/>
    <property type="match status" value="1"/>
</dbReference>
<evidence type="ECO:0000256" key="8">
    <source>
        <dbReference type="ARBA" id="ARBA00023049"/>
    </source>
</evidence>
<dbReference type="InterPro" id="IPR034016">
    <property type="entry name" value="M1_APN-typ"/>
</dbReference>
<evidence type="ECO:0000256" key="7">
    <source>
        <dbReference type="ARBA" id="ARBA00022833"/>
    </source>
</evidence>
<evidence type="ECO:0000313" key="14">
    <source>
        <dbReference type="EMBL" id="MCX2561645.1"/>
    </source>
</evidence>
<comment type="similarity">
    <text evidence="2 9">Belongs to the peptidase M1 family.</text>
</comment>
<evidence type="ECO:0000256" key="2">
    <source>
        <dbReference type="ARBA" id="ARBA00010136"/>
    </source>
</evidence>
<evidence type="ECO:0000256" key="6">
    <source>
        <dbReference type="ARBA" id="ARBA00022801"/>
    </source>
</evidence>
<dbReference type="EC" id="3.4.11.-" evidence="9"/>
<feature type="domain" description="ERAP1-like C-terminal" evidence="12">
    <location>
        <begin position="549"/>
        <end position="859"/>
    </location>
</feature>
<evidence type="ECO:0000259" key="11">
    <source>
        <dbReference type="Pfam" id="PF01433"/>
    </source>
</evidence>
<dbReference type="InterPro" id="IPR042097">
    <property type="entry name" value="Aminopeptidase_N-like_N_sf"/>
</dbReference>
<keyword evidence="10" id="KW-0732">Signal</keyword>
<feature type="domain" description="Aminopeptidase N-like N-terminal" evidence="13">
    <location>
        <begin position="40"/>
        <end position="223"/>
    </location>
</feature>
<evidence type="ECO:0000313" key="15">
    <source>
        <dbReference type="Proteomes" id="UP001526446"/>
    </source>
</evidence>
<dbReference type="Gene3D" id="2.60.40.1910">
    <property type="match status" value="1"/>
</dbReference>
<evidence type="ECO:0000256" key="1">
    <source>
        <dbReference type="ARBA" id="ARBA00000098"/>
    </source>
</evidence>
<dbReference type="Gene3D" id="1.25.50.20">
    <property type="match status" value="1"/>
</dbReference>
<dbReference type="InterPro" id="IPR014782">
    <property type="entry name" value="Peptidase_M1_dom"/>
</dbReference>
<comment type="caution">
    <text evidence="14">The sequence shown here is derived from an EMBL/GenBank/DDBJ whole genome shotgun (WGS) entry which is preliminary data.</text>
</comment>
<name>A0ABT3Q8P3_9PROT</name>
<dbReference type="PRINTS" id="PR00756">
    <property type="entry name" value="ALADIPTASE"/>
</dbReference>
<dbReference type="Proteomes" id="UP001526446">
    <property type="component" value="Unassembled WGS sequence"/>
</dbReference>
<evidence type="ECO:0000256" key="3">
    <source>
        <dbReference type="ARBA" id="ARBA00022438"/>
    </source>
</evidence>
<dbReference type="CDD" id="cd09601">
    <property type="entry name" value="M1_APN-Q_like"/>
    <property type="match status" value="1"/>
</dbReference>
<evidence type="ECO:0000259" key="13">
    <source>
        <dbReference type="Pfam" id="PF17900"/>
    </source>
</evidence>
<keyword evidence="4 9" id="KW-0645">Protease</keyword>
<dbReference type="Gene3D" id="1.10.390.10">
    <property type="entry name" value="Neutral Protease Domain 2"/>
    <property type="match status" value="1"/>
</dbReference>
<dbReference type="Pfam" id="PF11838">
    <property type="entry name" value="ERAP1_C"/>
    <property type="match status" value="1"/>
</dbReference>
<keyword evidence="8 9" id="KW-0482">Metalloprotease</keyword>
<keyword evidence="5 9" id="KW-0479">Metal-binding</keyword>
<sequence>MRRLLVLSTLLAGLLVVVPAQAEQVFSFQSAAGQLPKTVVPASYAINIVTDIDHLKLTGQETIRVDVRTSVADITLNQAGLHLAKAVLDNGVAAEIRQDDAAETATLHFPAKVGKGAHTLVITWSGPILKTPNGIYVDDYTAPTGETKRMLVTQFEVADARRMFPGWDEPAFKATFQLDVTLPKEVVAVSNMPVTQTQPDAGEPGHEMKRVSFGTTPRMSTYLLALVAGDMKSVQGQADGTPLAVYAPSGLENQGDFALHAAEQILPYYNSYFGVKYPLPKMDMVAIPGNYQAGAMENWGLLTYIDNVLLFDPKNSTPRTRELIYEVVAHEMAHQWSGDLVTMGWWDNIWLNEGFASWMEIKATDKMNPEWDIWPRQHETREETMATDALPSTHPIQQTIHNVSEANSAFDNISYGKGELVIRMLEGWLGEDHFRDGMRAYMKAHAYSSATSQDLWQALSQASNLDVGSVARSFTEQPGIPLVHVAAACASGKTVYTLTQSRFTIHDAHPAPQVWRIPVVAGGPGIVPQKLVLGKAPQKLSVAGCEAPLKLNLGESGYYRVQYDAPAFASLLKNSARFAPVDRANLLGDQFALFRSGQAPLSAYMDLADGLLAGQERDIAVLQEIIGKFETLDAYLKGSADREVFRAYARRQLAPVLARLGWDQKADEAVLDTMLRPIVLSALGMFEDPTVVAEAKVRFARWQADPASLKPDLVGVVARIAMTHADQKTYELMAEKVRTTQATEVKLRLFNALAAARDPALIEKNVLLAASGAIPNGRIAMALGRVADESENADLVWKLVKQHEAEIRTHLAPWSQDGFLAGIAAYSDTPEVAKALEADPSSSKTTGARIATAKALSEIGARKDAMQATRSQLHTWLGAHH</sequence>
<dbReference type="InterPro" id="IPR027268">
    <property type="entry name" value="Peptidase_M4/M1_CTD_sf"/>
</dbReference>
<dbReference type="InterPro" id="IPR024571">
    <property type="entry name" value="ERAP1-like_C_dom"/>
</dbReference>
<protein>
    <recommendedName>
        <fullName evidence="9">Aminopeptidase</fullName>
        <ecNumber evidence="9">3.4.11.-</ecNumber>
    </recommendedName>
</protein>